<gene>
    <name evidence="2" type="ORF">HK415_03930</name>
</gene>
<feature type="region of interest" description="Disordered" evidence="1">
    <location>
        <begin position="108"/>
        <end position="127"/>
    </location>
</feature>
<sequence length="333" mass="35280">MSSCITFSTCGAALGALRQEDLGHAALADLAQHAVTLDQELRARQRRGIDGGRRGTGALARLRVGHQRFAQHLEHARRRVGALARHQAGHFDDVDEAVVRQAHRADAAGVGAAGRGQAGAGGGRHAPVQVHGRHFQQARHFDRVARGVHLGAPSIGAPGDFRHAQVRAGGQAQERQVGQLRPAGHQLRQLHGLVHQQDGGMQATLRVVGLLVVRPVAEDGQDRVGPALRDLATQLHDGFGQQAPHLVDEGSGLVGPERVADRREVVQPGIDEGRDGLAVADAAIPHGGVQVGGGGEVAHPRRLGRFGGRAGFERLSHLVTCYRHLHLVTTVPT</sequence>
<reference evidence="2 3" key="1">
    <citation type="submission" date="2020-05" db="EMBL/GenBank/DDBJ databases">
        <authorList>
            <person name="Khan S.A."/>
            <person name="Jeon C.O."/>
            <person name="Chun B.H."/>
        </authorList>
    </citation>
    <scope>NUCLEOTIDE SEQUENCE [LARGE SCALE GENOMIC DNA]</scope>
    <source>
        <strain evidence="2 3">B156</strain>
    </source>
</reference>
<feature type="compositionally biased region" description="Gly residues" evidence="1">
    <location>
        <begin position="111"/>
        <end position="124"/>
    </location>
</feature>
<evidence type="ECO:0000313" key="2">
    <source>
        <dbReference type="EMBL" id="NNU42493.1"/>
    </source>
</evidence>
<comment type="caution">
    <text evidence="2">The sequence shown here is derived from an EMBL/GenBank/DDBJ whole genome shotgun (WGS) entry which is preliminary data.</text>
</comment>
<accession>A0A849KE56</accession>
<reference evidence="2 3" key="2">
    <citation type="submission" date="2020-06" db="EMBL/GenBank/DDBJ databases">
        <title>Ramlibacter rhizophilus sp. nov., isolated from rhizosphere soil of national flower Mugunghwa from South Korea.</title>
        <authorList>
            <person name="Zheng-Fei Y."/>
            <person name="Huan T."/>
        </authorList>
    </citation>
    <scope>NUCLEOTIDE SEQUENCE [LARGE SCALE GENOMIC DNA]</scope>
    <source>
        <strain evidence="2 3">B156</strain>
    </source>
</reference>
<dbReference type="RefSeq" id="WP_171556851.1">
    <property type="nucleotide sequence ID" value="NZ_JABFCS010000001.1"/>
</dbReference>
<organism evidence="2 3">
    <name type="scientific">Ramlibacter montanisoli</name>
    <dbReference type="NCBI Taxonomy" id="2732512"/>
    <lineage>
        <taxon>Bacteria</taxon>
        <taxon>Pseudomonadati</taxon>
        <taxon>Pseudomonadota</taxon>
        <taxon>Betaproteobacteria</taxon>
        <taxon>Burkholderiales</taxon>
        <taxon>Comamonadaceae</taxon>
        <taxon>Ramlibacter</taxon>
    </lineage>
</organism>
<evidence type="ECO:0000313" key="3">
    <source>
        <dbReference type="Proteomes" id="UP000552954"/>
    </source>
</evidence>
<proteinExistence type="predicted"/>
<evidence type="ECO:0000256" key="1">
    <source>
        <dbReference type="SAM" id="MobiDB-lite"/>
    </source>
</evidence>
<keyword evidence="3" id="KW-1185">Reference proteome</keyword>
<name>A0A849KE56_9BURK</name>
<protein>
    <submittedName>
        <fullName evidence="2">Uncharacterized protein</fullName>
    </submittedName>
</protein>
<dbReference type="Proteomes" id="UP000552954">
    <property type="component" value="Unassembled WGS sequence"/>
</dbReference>
<dbReference type="AlphaFoldDB" id="A0A849KE56"/>
<dbReference type="EMBL" id="JABFCS010000001">
    <property type="protein sequence ID" value="NNU42493.1"/>
    <property type="molecule type" value="Genomic_DNA"/>
</dbReference>